<name>D8PB77_9BACT</name>
<proteinExistence type="predicted"/>
<dbReference type="AlphaFoldDB" id="D8PB77"/>
<evidence type="ECO:0000256" key="1">
    <source>
        <dbReference type="SAM" id="MobiDB-lite"/>
    </source>
</evidence>
<gene>
    <name evidence="2" type="ORF">NIDE0718</name>
</gene>
<feature type="compositionally biased region" description="Basic and acidic residues" evidence="1">
    <location>
        <begin position="80"/>
        <end position="91"/>
    </location>
</feature>
<dbReference type="KEGG" id="nde:NIDE0718"/>
<evidence type="ECO:0000313" key="3">
    <source>
        <dbReference type="Proteomes" id="UP000001660"/>
    </source>
</evidence>
<protein>
    <submittedName>
        <fullName evidence="2">Uncharacterized protein</fullName>
    </submittedName>
</protein>
<dbReference type="HOGENOM" id="CLU_2421507_0_0_0"/>
<sequence>MSNEERNQAAELDGRAGAIEDKLHVAGQQSFLAFRFHPAAQPGDLLPPPNPGEPRRALPGQDRGGERTGVVPSAVRRGFFRPENEAGGHVV</sequence>
<reference evidence="2 3" key="1">
    <citation type="journal article" date="2010" name="Proc. Natl. Acad. Sci. U.S.A.">
        <title>A Nitrospira metagenome illuminates the physiology and evolution of globally important nitrite-oxidizing bacteria.</title>
        <authorList>
            <person name="Lucker S."/>
            <person name="Wagner M."/>
            <person name="Maixner F."/>
            <person name="Pelletier E."/>
            <person name="Koch H."/>
            <person name="Vacherie B."/>
            <person name="Rattei T."/>
            <person name="Sinninghe Damste J."/>
            <person name="Spieck E."/>
            <person name="Le Paslier D."/>
            <person name="Daims H."/>
        </authorList>
    </citation>
    <scope>NUCLEOTIDE SEQUENCE [LARGE SCALE GENOMIC DNA]</scope>
</reference>
<accession>D8PB77</accession>
<organism evidence="2 3">
    <name type="scientific">Nitrospira defluvii</name>
    <dbReference type="NCBI Taxonomy" id="330214"/>
    <lineage>
        <taxon>Bacteria</taxon>
        <taxon>Pseudomonadati</taxon>
        <taxon>Nitrospirota</taxon>
        <taxon>Nitrospiria</taxon>
        <taxon>Nitrospirales</taxon>
        <taxon>Nitrospiraceae</taxon>
        <taxon>Nitrospira</taxon>
    </lineage>
</organism>
<evidence type="ECO:0000313" key="2">
    <source>
        <dbReference type="EMBL" id="CBK40486.1"/>
    </source>
</evidence>
<dbReference type="Proteomes" id="UP000001660">
    <property type="component" value="Chromosome"/>
</dbReference>
<keyword evidence="3" id="KW-1185">Reference proteome</keyword>
<dbReference type="EMBL" id="FP929003">
    <property type="protein sequence ID" value="CBK40486.1"/>
    <property type="molecule type" value="Genomic_DNA"/>
</dbReference>
<feature type="region of interest" description="Disordered" evidence="1">
    <location>
        <begin position="37"/>
        <end position="91"/>
    </location>
</feature>